<dbReference type="AlphaFoldDB" id="G5JL57"/>
<keyword evidence="1" id="KW-0812">Transmembrane</keyword>
<organism evidence="2 3">
    <name type="scientific">Staphylococcus simiae CCM 7213 = CCUG 51256</name>
    <dbReference type="NCBI Taxonomy" id="911238"/>
    <lineage>
        <taxon>Bacteria</taxon>
        <taxon>Bacillati</taxon>
        <taxon>Bacillota</taxon>
        <taxon>Bacilli</taxon>
        <taxon>Bacillales</taxon>
        <taxon>Staphylococcaceae</taxon>
        <taxon>Staphylococcus</taxon>
    </lineage>
</organism>
<comment type="caution">
    <text evidence="2">The sequence shown here is derived from an EMBL/GenBank/DDBJ whole genome shotgun (WGS) entry which is preliminary data.</text>
</comment>
<evidence type="ECO:0000313" key="3">
    <source>
        <dbReference type="Proteomes" id="UP000005413"/>
    </source>
</evidence>
<dbReference type="Proteomes" id="UP000005413">
    <property type="component" value="Unassembled WGS sequence"/>
</dbReference>
<sequence length="95" mass="11460">MEQQDKRFEQLRFERKFVIIPYVIFAIIILALNIFYTDLKIMMTLFGLFFAYNLVMLFMAFIKHFKRTLILMLILSIISGVAFFFLIYVFAINHM</sequence>
<keyword evidence="1" id="KW-1133">Transmembrane helix</keyword>
<keyword evidence="3" id="KW-1185">Reference proteome</keyword>
<feature type="transmembrane region" description="Helical" evidence="1">
    <location>
        <begin position="69"/>
        <end position="91"/>
    </location>
</feature>
<gene>
    <name evidence="2" type="ORF">SS7213T_11110</name>
</gene>
<protein>
    <submittedName>
        <fullName evidence="2">Uncharacterized protein</fullName>
    </submittedName>
</protein>
<dbReference type="PATRIC" id="fig|911238.3.peg.1964"/>
<accession>G5JL57</accession>
<reference evidence="2 3" key="1">
    <citation type="journal article" date="2012" name="BMC Genomics">
        <title>Comparative genomic analysis of the genus Staphylococcus including Staphylococcus aureus and its newly described sister species Staphylococcus simiae.</title>
        <authorList>
            <person name="Suzuki H."/>
            <person name="Lefebure T."/>
            <person name="Pavinski Bitar P."/>
            <person name="Stanhope M.J."/>
        </authorList>
    </citation>
    <scope>NUCLEOTIDE SEQUENCE [LARGE SCALE GENOMIC DNA]</scope>
    <source>
        <strain evidence="2 3">CCM 7213</strain>
    </source>
</reference>
<feature type="transmembrane region" description="Helical" evidence="1">
    <location>
        <begin position="17"/>
        <end position="36"/>
    </location>
</feature>
<feature type="transmembrane region" description="Helical" evidence="1">
    <location>
        <begin position="42"/>
        <end position="62"/>
    </location>
</feature>
<name>G5JL57_9STAP</name>
<proteinExistence type="predicted"/>
<dbReference type="EMBL" id="AEUN01000502">
    <property type="protein sequence ID" value="EHJ07075.1"/>
    <property type="molecule type" value="Genomic_DNA"/>
</dbReference>
<keyword evidence="1" id="KW-0472">Membrane</keyword>
<dbReference type="RefSeq" id="WP_002464907.1">
    <property type="nucleotide sequence ID" value="NZ_AEUN01000502.1"/>
</dbReference>
<evidence type="ECO:0000313" key="2">
    <source>
        <dbReference type="EMBL" id="EHJ07075.1"/>
    </source>
</evidence>
<dbReference type="OrthoDB" id="2412200at2"/>
<evidence type="ECO:0000256" key="1">
    <source>
        <dbReference type="SAM" id="Phobius"/>
    </source>
</evidence>